<protein>
    <recommendedName>
        <fullName evidence="5">NADP-dependent oxidoreductase domain-containing protein</fullName>
    </recommendedName>
</protein>
<dbReference type="Proteomes" id="UP001307849">
    <property type="component" value="Unassembled WGS sequence"/>
</dbReference>
<dbReference type="EMBL" id="JAVHJM010000012">
    <property type="protein sequence ID" value="KAK6500791.1"/>
    <property type="molecule type" value="Genomic_DNA"/>
</dbReference>
<evidence type="ECO:0000259" key="5">
    <source>
        <dbReference type="Pfam" id="PF00248"/>
    </source>
</evidence>
<comment type="similarity">
    <text evidence="1">Belongs to the aldo/keto reductase family.</text>
</comment>
<dbReference type="InterPro" id="IPR036812">
    <property type="entry name" value="NAD(P)_OxRdtase_dom_sf"/>
</dbReference>
<evidence type="ECO:0000256" key="1">
    <source>
        <dbReference type="ARBA" id="ARBA00007905"/>
    </source>
</evidence>
<dbReference type="InterPro" id="IPR020471">
    <property type="entry name" value="AKR"/>
</dbReference>
<reference evidence="6 7" key="1">
    <citation type="submission" date="2019-10" db="EMBL/GenBank/DDBJ databases">
        <authorList>
            <person name="Palmer J.M."/>
        </authorList>
    </citation>
    <scope>NUCLEOTIDE SEQUENCE [LARGE SCALE GENOMIC DNA]</scope>
    <source>
        <strain evidence="6 7">TWF506</strain>
    </source>
</reference>
<dbReference type="PANTHER" id="PTHR43827:SF3">
    <property type="entry name" value="NADP-DEPENDENT OXIDOREDUCTASE DOMAIN-CONTAINING PROTEIN"/>
    <property type="match status" value="1"/>
</dbReference>
<sequence>MLRSLPRSRIVSRPFLLHPHRRHQSATTTHPIPLGEEEDPYEVISAAATSKSPIYYTPTVPVRQPASLTSQRQIRLQNLISRPIPTIKLSNGIEIPGLGYQAYTHRDQKPKPWKDLIWKGYRHIDMNSAFNQPETYLRDSFWSLATNITRSDLFVSAKLESWWHHNPKASLYNSLLGLRTGYLDLWVMRWPVSWISKANHSIPPRDKDGKEIDFIQAWKGMEEQLEAGKVRSLGIANFSKAELDLLLQHAKHKPVVHQMEITPYLQQKEFVEYNRSLGIAPVATMQMGVQTPERGEHYQALLLDPVLISVARKYDISVRQLLVAWHISNGIVTIPFIDATVHAYEALQVDSLTLEQEDLDIISSLERGQRIFKPRLLGYYPFSDLTDPDLALSTGDLPRIEDIYLRSREKAKFAKDRAEKQEEEEDLARGHELRFGTTTYDGTIYGWLRSMDGSRKSSDNKTGHFGTTLRPSKRKKR</sequence>
<dbReference type="PRINTS" id="PR00069">
    <property type="entry name" value="ALDKETRDTASE"/>
</dbReference>
<evidence type="ECO:0000256" key="2">
    <source>
        <dbReference type="ARBA" id="ARBA00022857"/>
    </source>
</evidence>
<dbReference type="SUPFAM" id="SSF51430">
    <property type="entry name" value="NAD(P)-linked oxidoreductase"/>
    <property type="match status" value="1"/>
</dbReference>
<dbReference type="CDD" id="cd19071">
    <property type="entry name" value="AKR_AKR1-5-like"/>
    <property type="match status" value="1"/>
</dbReference>
<keyword evidence="7" id="KW-1185">Reference proteome</keyword>
<dbReference type="AlphaFoldDB" id="A0AAN8N7K6"/>
<comment type="caution">
    <text evidence="6">The sequence shown here is derived from an EMBL/GenBank/DDBJ whole genome shotgun (WGS) entry which is preliminary data.</text>
</comment>
<evidence type="ECO:0000256" key="4">
    <source>
        <dbReference type="SAM" id="MobiDB-lite"/>
    </source>
</evidence>
<gene>
    <name evidence="6" type="ORF">TWF506_003554</name>
</gene>
<evidence type="ECO:0000313" key="7">
    <source>
        <dbReference type="Proteomes" id="UP001307849"/>
    </source>
</evidence>
<proteinExistence type="inferred from homology"/>
<feature type="compositionally biased region" description="Basic and acidic residues" evidence="4">
    <location>
        <begin position="453"/>
        <end position="462"/>
    </location>
</feature>
<feature type="domain" description="NADP-dependent oxidoreductase" evidence="5">
    <location>
        <begin position="117"/>
        <end position="365"/>
    </location>
</feature>
<name>A0AAN8N7K6_9PEZI</name>
<keyword evidence="2" id="KW-0521">NADP</keyword>
<dbReference type="Pfam" id="PF00248">
    <property type="entry name" value="Aldo_ket_red"/>
    <property type="match status" value="1"/>
</dbReference>
<accession>A0AAN8N7K6</accession>
<evidence type="ECO:0000256" key="3">
    <source>
        <dbReference type="ARBA" id="ARBA00023002"/>
    </source>
</evidence>
<dbReference type="GO" id="GO:0016616">
    <property type="term" value="F:oxidoreductase activity, acting on the CH-OH group of donors, NAD or NADP as acceptor"/>
    <property type="evidence" value="ECO:0007669"/>
    <property type="project" value="UniProtKB-ARBA"/>
</dbReference>
<evidence type="ECO:0000313" key="6">
    <source>
        <dbReference type="EMBL" id="KAK6500791.1"/>
    </source>
</evidence>
<organism evidence="6 7">
    <name type="scientific">Arthrobotrys conoides</name>
    <dbReference type="NCBI Taxonomy" id="74498"/>
    <lineage>
        <taxon>Eukaryota</taxon>
        <taxon>Fungi</taxon>
        <taxon>Dikarya</taxon>
        <taxon>Ascomycota</taxon>
        <taxon>Pezizomycotina</taxon>
        <taxon>Orbiliomycetes</taxon>
        <taxon>Orbiliales</taxon>
        <taxon>Orbiliaceae</taxon>
        <taxon>Arthrobotrys</taxon>
    </lineage>
</organism>
<feature type="region of interest" description="Disordered" evidence="4">
    <location>
        <begin position="453"/>
        <end position="477"/>
    </location>
</feature>
<dbReference type="InterPro" id="IPR023210">
    <property type="entry name" value="NADP_OxRdtase_dom"/>
</dbReference>
<dbReference type="PANTHER" id="PTHR43827">
    <property type="entry name" value="2,5-DIKETO-D-GLUCONIC ACID REDUCTASE"/>
    <property type="match status" value="1"/>
</dbReference>
<dbReference type="Gene3D" id="3.20.20.100">
    <property type="entry name" value="NADP-dependent oxidoreductase domain"/>
    <property type="match status" value="1"/>
</dbReference>
<keyword evidence="3" id="KW-0560">Oxidoreductase</keyword>